<proteinExistence type="predicted"/>
<feature type="region of interest" description="Disordered" evidence="1">
    <location>
        <begin position="714"/>
        <end position="734"/>
    </location>
</feature>
<name>A0ABT0HU52_9BACT</name>
<reference evidence="2 3" key="1">
    <citation type="submission" date="2022-04" db="EMBL/GenBank/DDBJ databases">
        <title>Spirosoma sp. strain RP8 genome sequencing and assembly.</title>
        <authorList>
            <person name="Jung Y."/>
        </authorList>
    </citation>
    <scope>NUCLEOTIDE SEQUENCE [LARGE SCALE GENOMIC DNA]</scope>
    <source>
        <strain evidence="2 3">RP8</strain>
    </source>
</reference>
<sequence length="756" mass="86099">MHLDETAPYWQPFVKAEQVSQWVVGLDHQLKQATDYQDVPWSLEQGQLQTCSTPNSFWLIYEVESAGKLAIRTCFDPQTIRSVKLNKKTSTTLDFQVEGALGLFRVKLELASQQPVVLRYTTSLTPNQDFSLEALPRDVYVLDKDYDPSTTEGMVYVTQNGPTAGLAFWSVTKPVEGTIFYFQNLTALNPYCQLTHTDPSGSVNAQWPEVGFSLPASEQPLSAGTEVVLSDAFIYLSKTIPTSEFEAADQFLEAIDSIYRHLPKPATDYFDWPKLANQTIKALSESPDCSRHIKNHFYVNAYVSATQKPPESMVQLAILVPLTEYQDWLGRAIPLVDQLQKSIPTFYDETRATLMRWLPGEPFRKEETSEEEDHNKIDSWYLLHTLMNLGRLAQNGNVEAKDLLFRSIDFAIGAAHHFNYNWPVFYDSLSLEVLKAETAEGRGGELDVAGLYTHVMLQVYELTREPRYLAEAKKSAERLRGKGFELLYQSNITLMSALTLAKLWKLTGNRLYFDLSKLGVANVIARLWIWDCNFGFGQHRSTFLGVAPLRDAEYVAAYEEAEIFATIHNYLIELNDDVPPSVRLLFSEYMKYLLHRGRYYFPSQLPLEMVSQQPREGRILTDLPIPLEDISTGWKQAGTVGQEVYGGALAYILTTYSYKNFDDVPVIFYAEYPICQADYQLVTKDSGYAVYRLGGTAENKCRIRLLAKGRQLPQLQMRDEDNQTGEPLSPIHQDKNYQQYEVPGNLRLRVDWTKPA</sequence>
<evidence type="ECO:0000313" key="3">
    <source>
        <dbReference type="Proteomes" id="UP001202180"/>
    </source>
</evidence>
<evidence type="ECO:0000256" key="1">
    <source>
        <dbReference type="SAM" id="MobiDB-lite"/>
    </source>
</evidence>
<comment type="caution">
    <text evidence="2">The sequence shown here is derived from an EMBL/GenBank/DDBJ whole genome shotgun (WGS) entry which is preliminary data.</text>
</comment>
<dbReference type="SUPFAM" id="SSF48208">
    <property type="entry name" value="Six-hairpin glycosidases"/>
    <property type="match status" value="1"/>
</dbReference>
<dbReference type="RefSeq" id="WP_248479873.1">
    <property type="nucleotide sequence ID" value="NZ_JALPRF010000006.1"/>
</dbReference>
<protein>
    <submittedName>
        <fullName evidence="2">Uncharacterized protein</fullName>
    </submittedName>
</protein>
<gene>
    <name evidence="2" type="ORF">M0L20_25095</name>
</gene>
<accession>A0ABT0HU52</accession>
<dbReference type="InterPro" id="IPR008928">
    <property type="entry name" value="6-hairpin_glycosidase_sf"/>
</dbReference>
<dbReference type="Proteomes" id="UP001202180">
    <property type="component" value="Unassembled WGS sequence"/>
</dbReference>
<dbReference type="EMBL" id="JALPRF010000006">
    <property type="protein sequence ID" value="MCK8495173.1"/>
    <property type="molecule type" value="Genomic_DNA"/>
</dbReference>
<organism evidence="2 3">
    <name type="scientific">Spirosoma liriopis</name>
    <dbReference type="NCBI Taxonomy" id="2937440"/>
    <lineage>
        <taxon>Bacteria</taxon>
        <taxon>Pseudomonadati</taxon>
        <taxon>Bacteroidota</taxon>
        <taxon>Cytophagia</taxon>
        <taxon>Cytophagales</taxon>
        <taxon>Cytophagaceae</taxon>
        <taxon>Spirosoma</taxon>
    </lineage>
</organism>
<evidence type="ECO:0000313" key="2">
    <source>
        <dbReference type="EMBL" id="MCK8495173.1"/>
    </source>
</evidence>
<keyword evidence="3" id="KW-1185">Reference proteome</keyword>